<dbReference type="OrthoDB" id="8961834at2"/>
<evidence type="ECO:0000256" key="10">
    <source>
        <dbReference type="ARBA" id="ARBA00023237"/>
    </source>
</evidence>
<gene>
    <name evidence="12" type="ORF">BG60_28735</name>
</gene>
<dbReference type="Pfam" id="PF13609">
    <property type="entry name" value="Porin_4"/>
    <property type="match status" value="1"/>
</dbReference>
<evidence type="ECO:0000313" key="12">
    <source>
        <dbReference type="EMBL" id="KDR25320.1"/>
    </source>
</evidence>
<proteinExistence type="predicted"/>
<dbReference type="GO" id="GO:0009279">
    <property type="term" value="C:cell outer membrane"/>
    <property type="evidence" value="ECO:0007669"/>
    <property type="project" value="UniProtKB-SubCell"/>
</dbReference>
<evidence type="ECO:0000256" key="1">
    <source>
        <dbReference type="ARBA" id="ARBA00004571"/>
    </source>
</evidence>
<dbReference type="PRINTS" id="PR00182">
    <property type="entry name" value="ECOLNEIPORIN"/>
</dbReference>
<comment type="subcellular location">
    <subcellularLocation>
        <location evidence="1">Cell outer membrane</location>
        <topology evidence="1">Multi-pass membrane protein</topology>
    </subcellularLocation>
</comment>
<evidence type="ECO:0000256" key="9">
    <source>
        <dbReference type="ARBA" id="ARBA00023136"/>
    </source>
</evidence>
<organism evidence="12 13">
    <name type="scientific">Caballeronia zhejiangensis</name>
    <dbReference type="NCBI Taxonomy" id="871203"/>
    <lineage>
        <taxon>Bacteria</taxon>
        <taxon>Pseudomonadati</taxon>
        <taxon>Pseudomonadota</taxon>
        <taxon>Betaproteobacteria</taxon>
        <taxon>Burkholderiales</taxon>
        <taxon>Burkholderiaceae</taxon>
        <taxon>Caballeronia</taxon>
    </lineage>
</organism>
<dbReference type="InterPro" id="IPR001702">
    <property type="entry name" value="Porin_Gram-ve"/>
</dbReference>
<comment type="caution">
    <text evidence="12">The sequence shown here is derived from an EMBL/GenBank/DDBJ whole genome shotgun (WGS) entry which is preliminary data.</text>
</comment>
<keyword evidence="6" id="KW-0732">Signal</keyword>
<dbReference type="PANTHER" id="PTHR34501">
    <property type="entry name" value="PROTEIN YDDL-RELATED"/>
    <property type="match status" value="1"/>
</dbReference>
<dbReference type="InterPro" id="IPR050298">
    <property type="entry name" value="Gram-neg_bact_OMP"/>
</dbReference>
<evidence type="ECO:0000256" key="4">
    <source>
        <dbReference type="ARBA" id="ARBA00022452"/>
    </source>
</evidence>
<keyword evidence="13" id="KW-1185">Reference proteome</keyword>
<dbReference type="InterPro" id="IPR002299">
    <property type="entry name" value="Porin_Neis"/>
</dbReference>
<accession>A0A656QBF8</accession>
<name>A0A656QBF8_9BURK</name>
<dbReference type="CDD" id="cd00342">
    <property type="entry name" value="gram_neg_porins"/>
    <property type="match status" value="1"/>
</dbReference>
<dbReference type="PRINTS" id="PR00184">
    <property type="entry name" value="NEISSPPORIN"/>
</dbReference>
<reference evidence="12 13" key="1">
    <citation type="submission" date="2014-03" db="EMBL/GenBank/DDBJ databases">
        <title>Draft Genome Sequences of Four Burkholderia Strains.</title>
        <authorList>
            <person name="Liu X.Y."/>
            <person name="Li C.X."/>
            <person name="Xu J.H."/>
        </authorList>
    </citation>
    <scope>NUCLEOTIDE SEQUENCE [LARGE SCALE GENOMIC DNA]</scope>
    <source>
        <strain evidence="12 13">OP-1</strain>
    </source>
</reference>
<dbReference type="AlphaFoldDB" id="A0A656QBF8"/>
<dbReference type="InterPro" id="IPR023614">
    <property type="entry name" value="Porin_dom_sf"/>
</dbReference>
<dbReference type="EMBL" id="JFHD01000049">
    <property type="protein sequence ID" value="KDR25320.1"/>
    <property type="molecule type" value="Genomic_DNA"/>
</dbReference>
<comment type="subunit">
    <text evidence="2">Homotrimer.</text>
</comment>
<protein>
    <submittedName>
        <fullName evidence="12">Porin</fullName>
    </submittedName>
</protein>
<dbReference type="InterPro" id="IPR033900">
    <property type="entry name" value="Gram_neg_porin_domain"/>
</dbReference>
<dbReference type="GO" id="GO:0015288">
    <property type="term" value="F:porin activity"/>
    <property type="evidence" value="ECO:0007669"/>
    <property type="project" value="UniProtKB-KW"/>
</dbReference>
<evidence type="ECO:0000256" key="2">
    <source>
        <dbReference type="ARBA" id="ARBA00011233"/>
    </source>
</evidence>
<evidence type="ECO:0000313" key="13">
    <source>
        <dbReference type="Proteomes" id="UP000027451"/>
    </source>
</evidence>
<sequence>MGRLDSSAGRSLLGGALFFLCGLAQAKSSVTLYGVLDSGFLYTNKTLNSATGQNGGKQFSLIDAGLLASRFGIMGTEDLGGGLKLNFDLESGISAVNGGFSDSNGNLFGRQAWVALDGRFGEVKAGLQYSPFYLAIYETDPRAFWQFGSGVVNYADNVLATGTFSANAVSYTSPVFGGFSGSVMFALGGEAGNFQAGRQYSASLKYDNGALLINAAIFGSNSGGTGQTPVPSTLEFEGRTLGAAYRFGTLSAKASFVNYKVAGSFNNNVYGGGLDYLVLPQLDVNGGVWVTSDRNDTKNHSVVVALGAEYFVSKRTGVYAQVGVANNHGAMNTGLSIQGALYGAPGTTTGVLLGVSHKF</sequence>
<dbReference type="RefSeq" id="WP_008344913.1">
    <property type="nucleotide sequence ID" value="NZ_JFHD01000049.1"/>
</dbReference>
<keyword evidence="4" id="KW-1134">Transmembrane beta strand</keyword>
<dbReference type="PANTHER" id="PTHR34501:SF9">
    <property type="entry name" value="MAJOR OUTER MEMBRANE PROTEIN P.IA"/>
    <property type="match status" value="1"/>
</dbReference>
<keyword evidence="5" id="KW-0812">Transmembrane</keyword>
<keyword evidence="10" id="KW-0998">Cell outer membrane</keyword>
<dbReference type="Gene3D" id="2.40.160.10">
    <property type="entry name" value="Porin"/>
    <property type="match status" value="1"/>
</dbReference>
<evidence type="ECO:0000256" key="5">
    <source>
        <dbReference type="ARBA" id="ARBA00022692"/>
    </source>
</evidence>
<dbReference type="GO" id="GO:0034220">
    <property type="term" value="P:monoatomic ion transmembrane transport"/>
    <property type="evidence" value="ECO:0007669"/>
    <property type="project" value="InterPro"/>
</dbReference>
<dbReference type="SUPFAM" id="SSF56935">
    <property type="entry name" value="Porins"/>
    <property type="match status" value="1"/>
</dbReference>
<dbReference type="GO" id="GO:0046930">
    <property type="term" value="C:pore complex"/>
    <property type="evidence" value="ECO:0007669"/>
    <property type="project" value="UniProtKB-KW"/>
</dbReference>
<keyword evidence="7" id="KW-0406">Ion transport</keyword>
<evidence type="ECO:0000259" key="11">
    <source>
        <dbReference type="Pfam" id="PF13609"/>
    </source>
</evidence>
<dbReference type="Proteomes" id="UP000027451">
    <property type="component" value="Unassembled WGS sequence"/>
</dbReference>
<evidence type="ECO:0000256" key="8">
    <source>
        <dbReference type="ARBA" id="ARBA00023114"/>
    </source>
</evidence>
<keyword evidence="3" id="KW-0813">Transport</keyword>
<feature type="domain" description="Porin" evidence="11">
    <location>
        <begin position="16"/>
        <end position="328"/>
    </location>
</feature>
<keyword evidence="8" id="KW-0626">Porin</keyword>
<evidence type="ECO:0000256" key="7">
    <source>
        <dbReference type="ARBA" id="ARBA00023065"/>
    </source>
</evidence>
<evidence type="ECO:0000256" key="3">
    <source>
        <dbReference type="ARBA" id="ARBA00022448"/>
    </source>
</evidence>
<evidence type="ECO:0000256" key="6">
    <source>
        <dbReference type="ARBA" id="ARBA00022729"/>
    </source>
</evidence>
<keyword evidence="9" id="KW-0472">Membrane</keyword>